<evidence type="ECO:0000313" key="10">
    <source>
        <dbReference type="Proteomes" id="UP000260828"/>
    </source>
</evidence>
<dbReference type="Pfam" id="PF13407">
    <property type="entry name" value="Peripla_BP_4"/>
    <property type="match status" value="1"/>
</dbReference>
<evidence type="ECO:0000256" key="1">
    <source>
        <dbReference type="ARBA" id="ARBA00023015"/>
    </source>
</evidence>
<reference evidence="6" key="3">
    <citation type="journal article" date="2018" name="BMC Genomics">
        <title>Whole genome sequencing and function prediction of 133 gut anaerobes isolated from chicken caecum in pure cultures.</title>
        <authorList>
            <person name="Medvecky M."/>
            <person name="Cejkova D."/>
            <person name="Polansky O."/>
            <person name="Karasova D."/>
            <person name="Kubasova T."/>
            <person name="Cizek A."/>
            <person name="Rychlik I."/>
        </authorList>
    </citation>
    <scope>NUCLEOTIDE SEQUENCE</scope>
    <source>
        <strain evidence="6">An175</strain>
    </source>
</reference>
<dbReference type="InterPro" id="IPR010982">
    <property type="entry name" value="Lambda_DNA-bd_dom_sf"/>
</dbReference>
<dbReference type="Proteomes" id="UP000260828">
    <property type="component" value="Unassembled WGS sequence"/>
</dbReference>
<dbReference type="PROSITE" id="PS50932">
    <property type="entry name" value="HTH_LACI_2"/>
    <property type="match status" value="1"/>
</dbReference>
<dbReference type="GO" id="GO:0003700">
    <property type="term" value="F:DNA-binding transcription factor activity"/>
    <property type="evidence" value="ECO:0007669"/>
    <property type="project" value="TreeGrafter"/>
</dbReference>
<accession>A0A174TG78</accession>
<dbReference type="InterPro" id="IPR000843">
    <property type="entry name" value="HTH_LacI"/>
</dbReference>
<dbReference type="EMBL" id="QVME01000003">
    <property type="protein sequence ID" value="RGE68369.1"/>
    <property type="molecule type" value="Genomic_DNA"/>
</dbReference>
<evidence type="ECO:0000313" key="9">
    <source>
        <dbReference type="Proteomes" id="UP000196386"/>
    </source>
</evidence>
<organism evidence="5 8">
    <name type="scientific">Anaerotruncus colihominis</name>
    <dbReference type="NCBI Taxonomy" id="169435"/>
    <lineage>
        <taxon>Bacteria</taxon>
        <taxon>Bacillati</taxon>
        <taxon>Bacillota</taxon>
        <taxon>Clostridia</taxon>
        <taxon>Eubacteriales</taxon>
        <taxon>Oscillospiraceae</taxon>
        <taxon>Anaerotruncus</taxon>
    </lineage>
</organism>
<dbReference type="PANTHER" id="PTHR30146">
    <property type="entry name" value="LACI-RELATED TRANSCRIPTIONAL REPRESSOR"/>
    <property type="match status" value="1"/>
</dbReference>
<reference evidence="5 8" key="1">
    <citation type="submission" date="2015-09" db="EMBL/GenBank/DDBJ databases">
        <authorList>
            <consortium name="Pathogen Informatics"/>
        </authorList>
    </citation>
    <scope>NUCLEOTIDE SEQUENCE [LARGE SCALE GENOMIC DNA]</scope>
    <source>
        <strain evidence="5 8">2789STDY5834939</strain>
    </source>
</reference>
<dbReference type="SUPFAM" id="SSF47413">
    <property type="entry name" value="lambda repressor-like DNA-binding domains"/>
    <property type="match status" value="1"/>
</dbReference>
<evidence type="ECO:0000259" key="4">
    <source>
        <dbReference type="PROSITE" id="PS50932"/>
    </source>
</evidence>
<evidence type="ECO:0000313" key="6">
    <source>
        <dbReference type="EMBL" id="OUP68820.1"/>
    </source>
</evidence>
<dbReference type="GeneID" id="72462971"/>
<dbReference type="Proteomes" id="UP000095765">
    <property type="component" value="Unassembled WGS sequence"/>
</dbReference>
<dbReference type="Proteomes" id="UP000196386">
    <property type="component" value="Unassembled WGS sequence"/>
</dbReference>
<name>A0A174TG78_9FIRM</name>
<dbReference type="Gene3D" id="3.40.50.2300">
    <property type="match status" value="2"/>
</dbReference>
<dbReference type="PROSITE" id="PS00356">
    <property type="entry name" value="HTH_LACI_1"/>
    <property type="match status" value="1"/>
</dbReference>
<protein>
    <submittedName>
        <fullName evidence="5">Galactose operon repressor</fullName>
    </submittedName>
    <submittedName>
        <fullName evidence="7">LacI family transcriptional regulator</fullName>
    </submittedName>
</protein>
<reference evidence="7 10" key="4">
    <citation type="submission" date="2018-08" db="EMBL/GenBank/DDBJ databases">
        <title>A genome reference for cultivated species of the human gut microbiota.</title>
        <authorList>
            <person name="Zou Y."/>
            <person name="Xue W."/>
            <person name="Luo G."/>
        </authorList>
    </citation>
    <scope>NUCLEOTIDE SEQUENCE [LARGE SCALE GENOMIC DNA]</scope>
    <source>
        <strain evidence="7 10">TF05-12AC</strain>
    </source>
</reference>
<dbReference type="OrthoDB" id="569491at2"/>
<evidence type="ECO:0000256" key="2">
    <source>
        <dbReference type="ARBA" id="ARBA00023125"/>
    </source>
</evidence>
<keyword evidence="1" id="KW-0805">Transcription regulation</keyword>
<sequence length="357" mass="39917">MSSQPTIKDVARLSGVSIGTVDRVVHNRGKVSARNMQAVQSAIEALGYRPSRIARALVNRKSSFKIGVCISRVESEFWAEAMSGVHFAREKLLPFGVELAVETVSTYSFRDQKEALLRLLSQGVNALVLLPVQGRESQLDELIPPEIPYATVIEDVPNSRRLFHVGPDDYAMGLLAGRLALLYKGAGIRCVVLAANQLFEGTQKRLAGFADFLKRHDPTAKILEVCDIPIESERIAYQSIYEIAEQQMQAHADMNVFYVTNGLTQWAAAAVKNNRRVGSTLVFGYERTEMTYTYIREGIIGATIWQGPAQQWYNAINLMNEYLAGERTMDEPIFTAECRILIEESLPFVRFDSISDM</sequence>
<dbReference type="SUPFAM" id="SSF53822">
    <property type="entry name" value="Periplasmic binding protein-like I"/>
    <property type="match status" value="1"/>
</dbReference>
<evidence type="ECO:0000313" key="5">
    <source>
        <dbReference type="EMBL" id="CUQ09043.1"/>
    </source>
</evidence>
<dbReference type="EMBL" id="NFKP01000014">
    <property type="protein sequence ID" value="OUP68820.1"/>
    <property type="molecule type" value="Genomic_DNA"/>
</dbReference>
<dbReference type="AlphaFoldDB" id="A0A174TG78"/>
<dbReference type="InterPro" id="IPR028082">
    <property type="entry name" value="Peripla_BP_I"/>
</dbReference>
<dbReference type="SMART" id="SM00354">
    <property type="entry name" value="HTH_LACI"/>
    <property type="match status" value="1"/>
</dbReference>
<evidence type="ECO:0000313" key="8">
    <source>
        <dbReference type="Proteomes" id="UP000095765"/>
    </source>
</evidence>
<dbReference type="InterPro" id="IPR025997">
    <property type="entry name" value="SBP_2_dom"/>
</dbReference>
<dbReference type="CDD" id="cd01392">
    <property type="entry name" value="HTH_LacI"/>
    <property type="match status" value="1"/>
</dbReference>
<proteinExistence type="predicted"/>
<reference evidence="9" key="2">
    <citation type="submission" date="2017-04" db="EMBL/GenBank/DDBJ databases">
        <title>Function of individual gut microbiota members based on whole genome sequencing of pure cultures obtained from chicken caecum.</title>
        <authorList>
            <person name="Medvecky M."/>
            <person name="Cejkova D."/>
            <person name="Polansky O."/>
            <person name="Karasova D."/>
            <person name="Kubasova T."/>
            <person name="Cizek A."/>
            <person name="Rychlik I."/>
        </authorList>
    </citation>
    <scope>NUCLEOTIDE SEQUENCE [LARGE SCALE GENOMIC DNA]</scope>
    <source>
        <strain evidence="9">An175</strain>
    </source>
</reference>
<dbReference type="GO" id="GO:0000976">
    <property type="term" value="F:transcription cis-regulatory region binding"/>
    <property type="evidence" value="ECO:0007669"/>
    <property type="project" value="TreeGrafter"/>
</dbReference>
<keyword evidence="3" id="KW-0804">Transcription</keyword>
<dbReference type="EMBL" id="CZBE01000025">
    <property type="protein sequence ID" value="CUQ09043.1"/>
    <property type="molecule type" value="Genomic_DNA"/>
</dbReference>
<dbReference type="PANTHER" id="PTHR30146:SF152">
    <property type="entry name" value="TRANSCRIPTIONAL REGULATORY PROTEIN"/>
    <property type="match status" value="1"/>
</dbReference>
<keyword evidence="2" id="KW-0238">DNA-binding</keyword>
<dbReference type="Gene3D" id="1.10.260.40">
    <property type="entry name" value="lambda repressor-like DNA-binding domains"/>
    <property type="match status" value="1"/>
</dbReference>
<evidence type="ECO:0000313" key="7">
    <source>
        <dbReference type="EMBL" id="RGE68369.1"/>
    </source>
</evidence>
<evidence type="ECO:0000256" key="3">
    <source>
        <dbReference type="ARBA" id="ARBA00023163"/>
    </source>
</evidence>
<dbReference type="RefSeq" id="WP_006873676.1">
    <property type="nucleotide sequence ID" value="NZ_CABIWA010000010.1"/>
</dbReference>
<gene>
    <name evidence="5" type="primary">galR</name>
    <name evidence="6" type="ORF">B5F11_11910</name>
    <name evidence="7" type="ORF">DXC40_08540</name>
    <name evidence="5" type="ORF">ERS852551_03074</name>
</gene>
<dbReference type="Pfam" id="PF00356">
    <property type="entry name" value="LacI"/>
    <property type="match status" value="1"/>
</dbReference>
<feature type="domain" description="HTH lacI-type" evidence="4">
    <location>
        <begin position="5"/>
        <end position="59"/>
    </location>
</feature>